<dbReference type="HOGENOM" id="CLU_000445_30_8_9"/>
<keyword evidence="2" id="KW-0805">Transcription regulation</keyword>
<evidence type="ECO:0000256" key="3">
    <source>
        <dbReference type="ARBA" id="ARBA00023125"/>
    </source>
</evidence>
<dbReference type="InterPro" id="IPR039420">
    <property type="entry name" value="WalR-like"/>
</dbReference>
<dbReference type="PANTHER" id="PTHR48111">
    <property type="entry name" value="REGULATOR OF RPOS"/>
    <property type="match status" value="1"/>
</dbReference>
<keyword evidence="4" id="KW-0804">Transcription</keyword>
<dbReference type="InterPro" id="IPR001867">
    <property type="entry name" value="OmpR/PhoB-type_DNA-bd"/>
</dbReference>
<dbReference type="GO" id="GO:0006355">
    <property type="term" value="P:regulation of DNA-templated transcription"/>
    <property type="evidence" value="ECO:0007669"/>
    <property type="project" value="InterPro"/>
</dbReference>
<dbReference type="SUPFAM" id="SSF52172">
    <property type="entry name" value="CheY-like"/>
    <property type="match status" value="1"/>
</dbReference>
<dbReference type="PROSITE" id="PS51755">
    <property type="entry name" value="OMPR_PHOB"/>
    <property type="match status" value="1"/>
</dbReference>
<dbReference type="Pfam" id="PF00072">
    <property type="entry name" value="Response_reg"/>
    <property type="match status" value="1"/>
</dbReference>
<dbReference type="PANTHER" id="PTHR48111:SF50">
    <property type="entry name" value="KDP OPERON TRANSCRIPTIONAL REGULATORY PROTEIN KDPE"/>
    <property type="match status" value="1"/>
</dbReference>
<dbReference type="Proteomes" id="UP000003100">
    <property type="component" value="Unassembled WGS sequence"/>
</dbReference>
<feature type="modified residue" description="4-aspartylphosphate" evidence="6">
    <location>
        <position position="56"/>
    </location>
</feature>
<dbReference type="Pfam" id="PF00486">
    <property type="entry name" value="Trans_reg_C"/>
    <property type="match status" value="1"/>
</dbReference>
<evidence type="ECO:0000256" key="4">
    <source>
        <dbReference type="ARBA" id="ARBA00023163"/>
    </source>
</evidence>
<feature type="domain" description="OmpR/PhoB-type" evidence="9">
    <location>
        <begin position="134"/>
        <end position="233"/>
    </location>
</feature>
<dbReference type="InterPro" id="IPR036388">
    <property type="entry name" value="WH-like_DNA-bd_sf"/>
</dbReference>
<evidence type="ECO:0000313" key="10">
    <source>
        <dbReference type="EMBL" id="EEG47405.1"/>
    </source>
</evidence>
<evidence type="ECO:0000256" key="1">
    <source>
        <dbReference type="ARBA" id="ARBA00018672"/>
    </source>
</evidence>
<dbReference type="GO" id="GO:0000156">
    <property type="term" value="F:phosphorelay response regulator activity"/>
    <property type="evidence" value="ECO:0007669"/>
    <property type="project" value="TreeGrafter"/>
</dbReference>
<dbReference type="Gene3D" id="6.10.250.690">
    <property type="match status" value="1"/>
</dbReference>
<keyword evidence="6" id="KW-0597">Phosphoprotein</keyword>
<dbReference type="CDD" id="cd17620">
    <property type="entry name" value="REC_OmpR_KdpE-like"/>
    <property type="match status" value="1"/>
</dbReference>
<evidence type="ECO:0000256" key="6">
    <source>
        <dbReference type="PROSITE-ProRule" id="PRU00169"/>
    </source>
</evidence>
<dbReference type="PATRIC" id="fig|476272.21.peg.378"/>
<proteinExistence type="predicted"/>
<dbReference type="GO" id="GO:0005829">
    <property type="term" value="C:cytosol"/>
    <property type="evidence" value="ECO:0007669"/>
    <property type="project" value="TreeGrafter"/>
</dbReference>
<dbReference type="SMART" id="SM00448">
    <property type="entry name" value="REC"/>
    <property type="match status" value="1"/>
</dbReference>
<keyword evidence="3 7" id="KW-0238">DNA-binding</keyword>
<dbReference type="InterPro" id="IPR011006">
    <property type="entry name" value="CheY-like_superfamily"/>
</dbReference>
<dbReference type="GO" id="GO:0000976">
    <property type="term" value="F:transcription cis-regulatory region binding"/>
    <property type="evidence" value="ECO:0007669"/>
    <property type="project" value="TreeGrafter"/>
</dbReference>
<dbReference type="SMART" id="SM00862">
    <property type="entry name" value="Trans_reg_C"/>
    <property type="match status" value="1"/>
</dbReference>
<feature type="DNA-binding region" description="OmpR/PhoB-type" evidence="7">
    <location>
        <begin position="134"/>
        <end position="233"/>
    </location>
</feature>
<dbReference type="eggNOG" id="COG0745">
    <property type="taxonomic scope" value="Bacteria"/>
</dbReference>
<evidence type="ECO:0000256" key="2">
    <source>
        <dbReference type="ARBA" id="ARBA00023015"/>
    </source>
</evidence>
<dbReference type="AlphaFoldDB" id="C0CS32"/>
<reference evidence="10 11" key="1">
    <citation type="submission" date="2009-01" db="EMBL/GenBank/DDBJ databases">
        <authorList>
            <person name="Fulton L."/>
            <person name="Clifton S."/>
            <person name="Fulton B."/>
            <person name="Xu J."/>
            <person name="Minx P."/>
            <person name="Pepin K.H."/>
            <person name="Johnson M."/>
            <person name="Bhonagiri V."/>
            <person name="Nash W.E."/>
            <person name="Mardis E.R."/>
            <person name="Wilson R.K."/>
        </authorList>
    </citation>
    <scope>NUCLEOTIDE SEQUENCE [LARGE SCALE GENOMIC DNA]</scope>
    <source>
        <strain evidence="11">DSM 10507 / JCM 14656 / S5a33</strain>
    </source>
</reference>
<evidence type="ECO:0000256" key="7">
    <source>
        <dbReference type="PROSITE-ProRule" id="PRU01091"/>
    </source>
</evidence>
<comment type="caution">
    <text evidence="10">The sequence shown here is derived from an EMBL/GenBank/DDBJ whole genome shotgun (WGS) entry which is preliminary data.</text>
</comment>
<evidence type="ECO:0000259" key="9">
    <source>
        <dbReference type="PROSITE" id="PS51755"/>
    </source>
</evidence>
<dbReference type="InterPro" id="IPR001789">
    <property type="entry name" value="Sig_transdc_resp-reg_receiver"/>
</dbReference>
<accession>C0CS32</accession>
<dbReference type="GeneID" id="86823453"/>
<protein>
    <recommendedName>
        <fullName evidence="1">Stage 0 sporulation protein A homolog</fullName>
    </recommendedName>
</protein>
<dbReference type="PROSITE" id="PS50110">
    <property type="entry name" value="RESPONSE_REGULATORY"/>
    <property type="match status" value="1"/>
</dbReference>
<gene>
    <name evidence="10" type="ORF">RUMHYD_03698</name>
</gene>
<dbReference type="Gene3D" id="3.40.50.2300">
    <property type="match status" value="1"/>
</dbReference>
<comment type="function">
    <text evidence="5">May play the central regulatory role in sporulation. It may be an element of the effector pathway responsible for the activation of sporulation genes in response to nutritional stress. Spo0A may act in concert with spo0H (a sigma factor) to control the expression of some genes that are critical to the sporulation process.</text>
</comment>
<dbReference type="GO" id="GO:0032993">
    <property type="term" value="C:protein-DNA complex"/>
    <property type="evidence" value="ECO:0007669"/>
    <property type="project" value="TreeGrafter"/>
</dbReference>
<name>C0CS32_BLAHS</name>
<feature type="domain" description="Response regulatory" evidence="8">
    <location>
        <begin position="7"/>
        <end position="120"/>
    </location>
</feature>
<sequence>MKNSSIHILVIEDDPQIRNFISYVLKQEEFLCTAVGTAQAGMSELVSGQIDLMILDLGLPDYDGIEVIQKVREWSEIPIVVVSARDQDQEKAAVLDSGADDYLTKPFSAVELLARIRVALRHLCRLGIGGQRVQTTAKVKDLSIDFEKHLVYLEGKEIHVTPMEYSLLNLFFHNIGKVLTTSYILKEVYGVHYGTDTQALRALMAGLRRKIEKNPAKPQYILTEIGVGYRLSEN</sequence>
<organism evidence="10 11">
    <name type="scientific">Blautia hydrogenotrophica (strain DSM 10507 / JCM 14656 / S5a33)</name>
    <name type="common">Ruminococcus hydrogenotrophicus</name>
    <dbReference type="NCBI Taxonomy" id="476272"/>
    <lineage>
        <taxon>Bacteria</taxon>
        <taxon>Bacillati</taxon>
        <taxon>Bacillota</taxon>
        <taxon>Clostridia</taxon>
        <taxon>Lachnospirales</taxon>
        <taxon>Lachnospiraceae</taxon>
        <taxon>Blautia</taxon>
    </lineage>
</organism>
<dbReference type="RefSeq" id="WP_005952292.1">
    <property type="nucleotide sequence ID" value="NZ_CP136423.1"/>
</dbReference>
<evidence type="ECO:0000313" key="11">
    <source>
        <dbReference type="Proteomes" id="UP000003100"/>
    </source>
</evidence>
<evidence type="ECO:0000256" key="5">
    <source>
        <dbReference type="ARBA" id="ARBA00024867"/>
    </source>
</evidence>
<keyword evidence="11" id="KW-1185">Reference proteome</keyword>
<dbReference type="Gene3D" id="1.10.10.10">
    <property type="entry name" value="Winged helix-like DNA-binding domain superfamily/Winged helix DNA-binding domain"/>
    <property type="match status" value="1"/>
</dbReference>
<reference evidence="10 11" key="2">
    <citation type="submission" date="2009-02" db="EMBL/GenBank/DDBJ databases">
        <title>Draft genome sequence of Blautia hydrogenotrophica DSM 10507 (Ruminococcus hydrogenotrophicus DSM 10507).</title>
        <authorList>
            <person name="Sudarsanam P."/>
            <person name="Ley R."/>
            <person name="Guruge J."/>
            <person name="Turnbaugh P.J."/>
            <person name="Mahowald M."/>
            <person name="Liep D."/>
            <person name="Gordon J."/>
        </authorList>
    </citation>
    <scope>NUCLEOTIDE SEQUENCE [LARGE SCALE GENOMIC DNA]</scope>
    <source>
        <strain evidence="11">DSM 10507 / JCM 14656 / S5a33</strain>
    </source>
</reference>
<dbReference type="CDD" id="cd00383">
    <property type="entry name" value="trans_reg_C"/>
    <property type="match status" value="1"/>
</dbReference>
<dbReference type="EMBL" id="ACBZ01000197">
    <property type="protein sequence ID" value="EEG47405.1"/>
    <property type="molecule type" value="Genomic_DNA"/>
</dbReference>
<evidence type="ECO:0000259" key="8">
    <source>
        <dbReference type="PROSITE" id="PS50110"/>
    </source>
</evidence>